<feature type="domain" description="BIG2" evidence="3">
    <location>
        <begin position="23"/>
        <end position="106"/>
    </location>
</feature>
<dbReference type="OrthoDB" id="289126at2"/>
<evidence type="ECO:0000256" key="2">
    <source>
        <dbReference type="SAM" id="SignalP"/>
    </source>
</evidence>
<evidence type="ECO:0000259" key="3">
    <source>
        <dbReference type="SMART" id="SM00635"/>
    </source>
</evidence>
<dbReference type="InterPro" id="IPR022655">
    <property type="entry name" value="DUF1553"/>
</dbReference>
<dbReference type="SUPFAM" id="SSF49373">
    <property type="entry name" value="Invasin/intimin cell-adhesion fragments"/>
    <property type="match status" value="2"/>
</dbReference>
<sequence precursor="true">MSIAARLGLLAACLLPAPAVAAPADGLALLPGSAALDGPKASQRFLVEHLDASGLLSGEATAGATFSISNPNIAAVSPEGVVTPVSDGVATLTAAVGGRTATALVRVRDADRDEPRSFRNHVLPVMTRFGCNQGSCHGAAAGKNGFRLTLRGYGPELDYDALTRQAAARRIDKTSPAESLMLLKATGAVEHGGGPLFAPGSADYRVIAEWIGAGLPAPTEDDPRIDAVEAFPPAVSLRPGDTQQILVRASYTDGRTADVTRWAKFGTTDETVATVDDSGRLTVVGPGEGAVTVWFDSRVALSSVTVPHDRSIDETIFAEAPRHNRVDELNLDTLAALRIPPSPPCDDATFLRRAYVDATGTLPAAEEVDAFLADDDPDKRAKLVDRLIGSEAFVDYWAYKWSDLLLVSSRNLPAPAMWSFYRFIRRSVAENRPWDDFARDVLTAKGSTLDDGAGNYFVIHRDPIELTENASMAFLGLAMTCARCHNHPLEKWTQDQYYGFANLFGRVKLKDGDLGAAVGDVEVIPASSGDIPHPRRGDPMAPQPLDAEPVPLDAPGDRREALADWLESPDNPYFAPALVNRVWANFFSRGLVDPEDDLRATNPPSDRALMDWLVADFRSHDYDVRHLIRTIMTSASYQRSSAPVPGNEGDTKFLSRYVPRRLPAEVLLDAMSWVAEVPTAFPGYPAGWRSLQLPDAQVANPFLDSFGRPARNDTCSCERSDEPSLAQALHLANGDTLNEKLRHDNSAPARLAASNAPFSEVLDLLFKSALSRAPTDDERSRILPMLESALADAETDEDRAAARRRAIEDLYWATLTGNEFLFNH</sequence>
<dbReference type="AlphaFoldDB" id="A0A518H5L2"/>
<proteinExistence type="predicted"/>
<keyword evidence="5" id="KW-1185">Reference proteome</keyword>
<evidence type="ECO:0000313" key="5">
    <source>
        <dbReference type="Proteomes" id="UP000317835"/>
    </source>
</evidence>
<dbReference type="Pfam" id="PF07587">
    <property type="entry name" value="PSD1"/>
    <property type="match status" value="1"/>
</dbReference>
<feature type="domain" description="BIG2" evidence="3">
    <location>
        <begin position="224"/>
        <end position="305"/>
    </location>
</feature>
<gene>
    <name evidence="4" type="ORF">ElP_40450</name>
</gene>
<organism evidence="4 5">
    <name type="scientific">Tautonia plasticadhaerens</name>
    <dbReference type="NCBI Taxonomy" id="2527974"/>
    <lineage>
        <taxon>Bacteria</taxon>
        <taxon>Pseudomonadati</taxon>
        <taxon>Planctomycetota</taxon>
        <taxon>Planctomycetia</taxon>
        <taxon>Isosphaerales</taxon>
        <taxon>Isosphaeraceae</taxon>
        <taxon>Tautonia</taxon>
    </lineage>
</organism>
<keyword evidence="2" id="KW-0732">Signal</keyword>
<evidence type="ECO:0000313" key="4">
    <source>
        <dbReference type="EMBL" id="QDV36131.1"/>
    </source>
</evidence>
<dbReference type="Pfam" id="PF07583">
    <property type="entry name" value="PSCyt2"/>
    <property type="match status" value="1"/>
</dbReference>
<dbReference type="EMBL" id="CP036426">
    <property type="protein sequence ID" value="QDV36131.1"/>
    <property type="molecule type" value="Genomic_DNA"/>
</dbReference>
<dbReference type="SMART" id="SM00635">
    <property type="entry name" value="BID_2"/>
    <property type="match status" value="2"/>
</dbReference>
<dbReference type="InterPro" id="IPR008964">
    <property type="entry name" value="Invasin/intimin_cell_adhesion"/>
</dbReference>
<reference evidence="4 5" key="1">
    <citation type="submission" date="2019-02" db="EMBL/GenBank/DDBJ databases">
        <title>Deep-cultivation of Planctomycetes and their phenomic and genomic characterization uncovers novel biology.</title>
        <authorList>
            <person name="Wiegand S."/>
            <person name="Jogler M."/>
            <person name="Boedeker C."/>
            <person name="Pinto D."/>
            <person name="Vollmers J."/>
            <person name="Rivas-Marin E."/>
            <person name="Kohn T."/>
            <person name="Peeters S.H."/>
            <person name="Heuer A."/>
            <person name="Rast P."/>
            <person name="Oberbeckmann S."/>
            <person name="Bunk B."/>
            <person name="Jeske O."/>
            <person name="Meyerdierks A."/>
            <person name="Storesund J.E."/>
            <person name="Kallscheuer N."/>
            <person name="Luecker S."/>
            <person name="Lage O.M."/>
            <person name="Pohl T."/>
            <person name="Merkel B.J."/>
            <person name="Hornburger P."/>
            <person name="Mueller R.-W."/>
            <person name="Bruemmer F."/>
            <person name="Labrenz M."/>
            <person name="Spormann A.M."/>
            <person name="Op den Camp H."/>
            <person name="Overmann J."/>
            <person name="Amann R."/>
            <person name="Jetten M.S.M."/>
            <person name="Mascher T."/>
            <person name="Medema M.H."/>
            <person name="Devos D.P."/>
            <person name="Kaster A.-K."/>
            <person name="Ovreas L."/>
            <person name="Rohde M."/>
            <person name="Galperin M.Y."/>
            <person name="Jogler C."/>
        </authorList>
    </citation>
    <scope>NUCLEOTIDE SEQUENCE [LARGE SCALE GENOMIC DNA]</scope>
    <source>
        <strain evidence="4 5">ElP</strain>
    </source>
</reference>
<dbReference type="KEGG" id="tpla:ElP_40450"/>
<feature type="signal peptide" evidence="2">
    <location>
        <begin position="1"/>
        <end position="21"/>
    </location>
</feature>
<dbReference type="Gene3D" id="2.60.40.1080">
    <property type="match status" value="2"/>
</dbReference>
<accession>A0A518H5L2</accession>
<dbReference type="Proteomes" id="UP000317835">
    <property type="component" value="Chromosome"/>
</dbReference>
<name>A0A518H5L2_9BACT</name>
<protein>
    <submittedName>
        <fullName evidence="4">Bacterial Ig-like domain (Group 2)</fullName>
    </submittedName>
</protein>
<dbReference type="InterPro" id="IPR003343">
    <property type="entry name" value="Big_2"/>
</dbReference>
<dbReference type="RefSeq" id="WP_145272197.1">
    <property type="nucleotide sequence ID" value="NZ_CP036426.1"/>
</dbReference>
<feature type="chain" id="PRO_5021918728" evidence="2">
    <location>
        <begin position="22"/>
        <end position="824"/>
    </location>
</feature>
<feature type="region of interest" description="Disordered" evidence="1">
    <location>
        <begin position="527"/>
        <end position="546"/>
    </location>
</feature>
<dbReference type="InterPro" id="IPR011444">
    <property type="entry name" value="DUF1549"/>
</dbReference>
<evidence type="ECO:0000256" key="1">
    <source>
        <dbReference type="SAM" id="MobiDB-lite"/>
    </source>
</evidence>
<dbReference type="PANTHER" id="PTHR35889:SF3">
    <property type="entry name" value="F-BOX DOMAIN-CONTAINING PROTEIN"/>
    <property type="match status" value="1"/>
</dbReference>
<dbReference type="PANTHER" id="PTHR35889">
    <property type="entry name" value="CYCLOINULO-OLIGOSACCHARIDE FRUCTANOTRANSFERASE-RELATED"/>
    <property type="match status" value="1"/>
</dbReference>